<proteinExistence type="predicted"/>
<dbReference type="GeneID" id="129341654"/>
<name>A0AA97LEJ9_EUBMA</name>
<dbReference type="PANTHER" id="PTHR36128">
    <property type="entry name" value="COILED-COIL DOMAIN-CONTAINING PROTEIN 117"/>
    <property type="match status" value="1"/>
</dbReference>
<evidence type="ECO:0000313" key="3">
    <source>
        <dbReference type="Proteomes" id="UP001190640"/>
    </source>
</evidence>
<dbReference type="Proteomes" id="UP001190640">
    <property type="component" value="Chromosome 13"/>
</dbReference>
<keyword evidence="1" id="KW-0175">Coiled coil</keyword>
<dbReference type="AlphaFoldDB" id="A0AA97LEJ9"/>
<feature type="coiled-coil region" evidence="1">
    <location>
        <begin position="104"/>
        <end position="131"/>
    </location>
</feature>
<feature type="region of interest" description="Disordered" evidence="2">
    <location>
        <begin position="1"/>
        <end position="83"/>
    </location>
</feature>
<keyword evidence="3" id="KW-1185">Reference proteome</keyword>
<evidence type="ECO:0000256" key="2">
    <source>
        <dbReference type="SAM" id="MobiDB-lite"/>
    </source>
</evidence>
<dbReference type="KEGG" id="emc:129341654"/>
<dbReference type="PANTHER" id="PTHR36128:SF1">
    <property type="entry name" value="COILED-COIL DOMAIN-CONTAINING PROTEIN 117"/>
    <property type="match status" value="1"/>
</dbReference>
<dbReference type="Pfam" id="PF15810">
    <property type="entry name" value="CCDC117"/>
    <property type="match status" value="1"/>
</dbReference>
<dbReference type="InterPro" id="IPR031630">
    <property type="entry name" value="CCDC117"/>
</dbReference>
<organism evidence="3 4">
    <name type="scientific">Eublepharis macularius</name>
    <name type="common">Leopard gecko</name>
    <name type="synonym">Cyrtodactylus macularius</name>
    <dbReference type="NCBI Taxonomy" id="481883"/>
    <lineage>
        <taxon>Eukaryota</taxon>
        <taxon>Metazoa</taxon>
        <taxon>Chordata</taxon>
        <taxon>Craniata</taxon>
        <taxon>Vertebrata</taxon>
        <taxon>Euteleostomi</taxon>
        <taxon>Lepidosauria</taxon>
        <taxon>Squamata</taxon>
        <taxon>Bifurcata</taxon>
        <taxon>Gekkota</taxon>
        <taxon>Eublepharidae</taxon>
        <taxon>Eublepharinae</taxon>
        <taxon>Eublepharis</taxon>
    </lineage>
</organism>
<sequence>MAALDRGLATGCSLRPGAAGRGPEAALWPAAGPLLSRGGGPRASPCGRKRPPTEQAPEGCPASKRRPRGSWMLDGGGPGPSGPLCAAPGAPDGPCEAMEQAAAAAAGEQQCEAARRKLREIEARITDEDEDEDVLVEETAGTLPTLVLSDTLKTGLKRDYSGDLTKKIIESMSRPSMELVLWKPLPEFFTKKAKSVSVKNYKPVAGRCPAEPATPDAAFCLQTGQFSGLQETEMPSDFYSAVEPTECTEEEMEL</sequence>
<gene>
    <name evidence="4" type="primary">CCDC117</name>
</gene>
<reference evidence="4" key="1">
    <citation type="submission" date="2025-08" db="UniProtKB">
        <authorList>
            <consortium name="RefSeq"/>
        </authorList>
    </citation>
    <scope>IDENTIFICATION</scope>
    <source>
        <tissue evidence="4">Blood</tissue>
    </source>
</reference>
<protein>
    <submittedName>
        <fullName evidence="4">Coiled-coil domain-containing protein 117</fullName>
    </submittedName>
</protein>
<feature type="compositionally biased region" description="Low complexity" evidence="2">
    <location>
        <begin position="15"/>
        <end position="26"/>
    </location>
</feature>
<dbReference type="RefSeq" id="XP_054852920.1">
    <property type="nucleotide sequence ID" value="XM_054996945.1"/>
</dbReference>
<evidence type="ECO:0000313" key="4">
    <source>
        <dbReference type="RefSeq" id="XP_054852920.1"/>
    </source>
</evidence>
<evidence type="ECO:0000256" key="1">
    <source>
        <dbReference type="SAM" id="Coils"/>
    </source>
</evidence>
<accession>A0AA97LEJ9</accession>
<dbReference type="CTD" id="150275"/>